<evidence type="ECO:0000256" key="1">
    <source>
        <dbReference type="ARBA" id="ARBA00023015"/>
    </source>
</evidence>
<dbReference type="SMART" id="SM00342">
    <property type="entry name" value="HTH_ARAC"/>
    <property type="match status" value="1"/>
</dbReference>
<evidence type="ECO:0000256" key="2">
    <source>
        <dbReference type="ARBA" id="ARBA00023125"/>
    </source>
</evidence>
<dbReference type="PANTHER" id="PTHR47894:SF1">
    <property type="entry name" value="HTH-TYPE TRANSCRIPTIONAL REGULATOR VQSM"/>
    <property type="match status" value="1"/>
</dbReference>
<evidence type="ECO:0000313" key="7">
    <source>
        <dbReference type="Proteomes" id="UP000315235"/>
    </source>
</evidence>
<keyword evidence="2" id="KW-0238">DNA-binding</keyword>
<name>A0A553H3X1_9PSED</name>
<dbReference type="InterPro" id="IPR032687">
    <property type="entry name" value="AraC-type_N"/>
</dbReference>
<dbReference type="Gene3D" id="1.10.10.60">
    <property type="entry name" value="Homeodomain-like"/>
    <property type="match status" value="1"/>
</dbReference>
<dbReference type="GO" id="GO:0000976">
    <property type="term" value="F:transcription cis-regulatory region binding"/>
    <property type="evidence" value="ECO:0007669"/>
    <property type="project" value="TreeGrafter"/>
</dbReference>
<dbReference type="PROSITE" id="PS01124">
    <property type="entry name" value="HTH_ARAC_FAMILY_2"/>
    <property type="match status" value="1"/>
</dbReference>
<sequence>MEKGTISVKLVNEALRAAHHRVDVAPLLARAGIAAASLGDGEARVSAEAYGAFWLLLAEALDDEFFALDRRRMKVGSFACLCRTALHEPTLMRALRAVTRLFGVMLDDYRPSLRRRGAIAEIRLDEPAQPGPAFACFALWMIVHGLACWLVGRRIPILAVELRGPMPAYCDDYRVMFSETLRFSRPRNRLLFDAEVLDMPVRRHPAELGGFLAGAPANILVRYRDPRSLAERCKAYLRRRPPGGWPTLDGLAGQFCMSASTLRRKLAGEGQSYRTLKDQVRRDLAIERLERQASCAELAGELGFADTSAFYKAFKKWTGCTPGRYLARETAGRGPSGDVARRSAVTPAVR</sequence>
<feature type="region of interest" description="Disordered" evidence="4">
    <location>
        <begin position="331"/>
        <end position="350"/>
    </location>
</feature>
<evidence type="ECO:0000259" key="5">
    <source>
        <dbReference type="PROSITE" id="PS01124"/>
    </source>
</evidence>
<protein>
    <submittedName>
        <fullName evidence="6">AraC family transcriptional regulator</fullName>
    </submittedName>
</protein>
<keyword evidence="3" id="KW-0804">Transcription</keyword>
<keyword evidence="1" id="KW-0805">Transcription regulation</keyword>
<dbReference type="InterPro" id="IPR009057">
    <property type="entry name" value="Homeodomain-like_sf"/>
</dbReference>
<dbReference type="AlphaFoldDB" id="A0A553H3X1"/>
<comment type="caution">
    <text evidence="6">The sequence shown here is derived from an EMBL/GenBank/DDBJ whole genome shotgun (WGS) entry which is preliminary data.</text>
</comment>
<dbReference type="PANTHER" id="PTHR47894">
    <property type="entry name" value="HTH-TYPE TRANSCRIPTIONAL REGULATOR GADX"/>
    <property type="match status" value="1"/>
</dbReference>
<dbReference type="GO" id="GO:0005829">
    <property type="term" value="C:cytosol"/>
    <property type="evidence" value="ECO:0007669"/>
    <property type="project" value="TreeGrafter"/>
</dbReference>
<feature type="domain" description="HTH araC/xylS-type" evidence="5">
    <location>
        <begin position="231"/>
        <end position="328"/>
    </location>
</feature>
<evidence type="ECO:0000313" key="6">
    <source>
        <dbReference type="EMBL" id="TRX76456.1"/>
    </source>
</evidence>
<reference evidence="6 7" key="1">
    <citation type="submission" date="2019-07" db="EMBL/GenBank/DDBJ databases">
        <title>Pseudomonas mangiferae sp. nov., isolated from bark of mango tree in Thailand.</title>
        <authorList>
            <person name="Srisuk N."/>
            <person name="Anurat P."/>
        </authorList>
    </citation>
    <scope>NUCLEOTIDE SEQUENCE [LARGE SCALE GENOMIC DNA]</scope>
    <source>
        <strain evidence="6 7">DMKU_BBB3-04</strain>
    </source>
</reference>
<proteinExistence type="predicted"/>
<keyword evidence="7" id="KW-1185">Reference proteome</keyword>
<evidence type="ECO:0000256" key="3">
    <source>
        <dbReference type="ARBA" id="ARBA00023163"/>
    </source>
</evidence>
<gene>
    <name evidence="6" type="ORF">FM069_00060</name>
</gene>
<dbReference type="GO" id="GO:0003700">
    <property type="term" value="F:DNA-binding transcription factor activity"/>
    <property type="evidence" value="ECO:0007669"/>
    <property type="project" value="InterPro"/>
</dbReference>
<organism evidence="6 7">
    <name type="scientific">Pseudomonas mangiferae</name>
    <dbReference type="NCBI Taxonomy" id="2593654"/>
    <lineage>
        <taxon>Bacteria</taxon>
        <taxon>Pseudomonadati</taxon>
        <taxon>Pseudomonadota</taxon>
        <taxon>Gammaproteobacteria</taxon>
        <taxon>Pseudomonadales</taxon>
        <taxon>Pseudomonadaceae</taxon>
        <taxon>Pseudomonas</taxon>
    </lineage>
</organism>
<dbReference type="Pfam" id="PF12833">
    <property type="entry name" value="HTH_18"/>
    <property type="match status" value="1"/>
</dbReference>
<dbReference type="Proteomes" id="UP000315235">
    <property type="component" value="Unassembled WGS sequence"/>
</dbReference>
<dbReference type="EMBL" id="VJOY01000001">
    <property type="protein sequence ID" value="TRX76456.1"/>
    <property type="molecule type" value="Genomic_DNA"/>
</dbReference>
<evidence type="ECO:0000256" key="4">
    <source>
        <dbReference type="SAM" id="MobiDB-lite"/>
    </source>
</evidence>
<dbReference type="SUPFAM" id="SSF46689">
    <property type="entry name" value="Homeodomain-like"/>
    <property type="match status" value="1"/>
</dbReference>
<dbReference type="InterPro" id="IPR018060">
    <property type="entry name" value="HTH_AraC"/>
</dbReference>
<dbReference type="Pfam" id="PF12625">
    <property type="entry name" value="Arabinose_bd"/>
    <property type="match status" value="1"/>
</dbReference>
<accession>A0A553H3X1</accession>
<dbReference type="OrthoDB" id="5582699at2"/>